<evidence type="ECO:0000313" key="1">
    <source>
        <dbReference type="EMBL" id="AZB73713.1"/>
    </source>
</evidence>
<gene>
    <name evidence="1" type="ORF">DOP62_09870</name>
</gene>
<dbReference type="Proteomes" id="UP000267249">
    <property type="component" value="Chromosome"/>
</dbReference>
<sequence>MSYPIPTNREELLNLCRQPADSETLATAIVGIIQLARIQGQSLADLQAEILTEDPLLEPRQRQWLSDLLLSTWQQLEATPPQHSDDSF</sequence>
<accession>A0AAN1QQK6</accession>
<evidence type="ECO:0000313" key="2">
    <source>
        <dbReference type="Proteomes" id="UP000267249"/>
    </source>
</evidence>
<name>A0AAN1QQK6_SYNEL</name>
<protein>
    <submittedName>
        <fullName evidence="1">Uncharacterized protein</fullName>
    </submittedName>
</protein>
<dbReference type="EMBL" id="CP030139">
    <property type="protein sequence ID" value="AZB73713.1"/>
    <property type="molecule type" value="Genomic_DNA"/>
</dbReference>
<proteinExistence type="predicted"/>
<organism evidence="1 2">
    <name type="scientific">Synechococcus elongatus PCC 11801</name>
    <dbReference type="NCBI Taxonomy" id="2219813"/>
    <lineage>
        <taxon>Bacteria</taxon>
        <taxon>Bacillati</taxon>
        <taxon>Cyanobacteriota</taxon>
        <taxon>Cyanophyceae</taxon>
        <taxon>Synechococcales</taxon>
        <taxon>Synechococcaceae</taxon>
        <taxon>Synechococcus</taxon>
    </lineage>
</organism>
<reference evidence="1 2" key="1">
    <citation type="journal article" date="2018" name="Sci. Rep.">
        <title>Genome Features and Biochemical Characteristics of a Robust, Fast Growing and Naturally Transformable Cyanobacterium Synechococcus elongatus PCC 11801 Isolated from India.</title>
        <authorList>
            <person name="Jaiswal D."/>
            <person name="Sengupta A."/>
            <person name="Sohoni S."/>
            <person name="Sengupta S."/>
            <person name="Phadnavis A.G."/>
            <person name="Pakrasi H.B."/>
            <person name="Wangikar P.P."/>
        </authorList>
    </citation>
    <scope>NUCLEOTIDE SEQUENCE [LARGE SCALE GENOMIC DNA]</scope>
    <source>
        <strain evidence="1 2">PCC 11801</strain>
    </source>
</reference>
<dbReference type="AlphaFoldDB" id="A0AAN1QQK6"/>
<dbReference type="RefSeq" id="WP_208673363.1">
    <property type="nucleotide sequence ID" value="NZ_CP030139.2"/>
</dbReference>